<evidence type="ECO:0000313" key="1">
    <source>
        <dbReference type="EMBL" id="RCH41823.1"/>
    </source>
</evidence>
<gene>
    <name evidence="1" type="ORF">C4886_16560</name>
</gene>
<dbReference type="RefSeq" id="WP_114002803.1">
    <property type="nucleotide sequence ID" value="NZ_PSQG01000033.1"/>
</dbReference>
<dbReference type="AlphaFoldDB" id="A0A367FV41"/>
<dbReference type="EMBL" id="PSQG01000033">
    <property type="protein sequence ID" value="RCH41823.1"/>
    <property type="molecule type" value="Genomic_DNA"/>
</dbReference>
<name>A0A367FV41_9FIRM</name>
<comment type="caution">
    <text evidence="1">The sequence shown here is derived from an EMBL/GenBank/DDBJ whole genome shotgun (WGS) entry which is preliminary data.</text>
</comment>
<accession>A0A367FV41</accession>
<protein>
    <submittedName>
        <fullName evidence="1">Uncharacterized protein</fullName>
    </submittedName>
</protein>
<dbReference type="Proteomes" id="UP000253208">
    <property type="component" value="Unassembled WGS sequence"/>
</dbReference>
<reference evidence="1 2" key="1">
    <citation type="submission" date="2018-02" db="EMBL/GenBank/DDBJ databases">
        <title>Complete genome sequencing of Faecalibacterium prausnitzii strains isolated from the human gut.</title>
        <authorList>
            <person name="Fitzgerald B.C."/>
            <person name="Shkoporov A.N."/>
            <person name="Ross P.R."/>
            <person name="Hill C."/>
        </authorList>
    </citation>
    <scope>NUCLEOTIDE SEQUENCE [LARGE SCALE GENOMIC DNA]</scope>
    <source>
        <strain evidence="1 2">APC942/31-1</strain>
    </source>
</reference>
<dbReference type="InterPro" id="IPR046930">
    <property type="entry name" value="HTH_60"/>
</dbReference>
<dbReference type="Pfam" id="PF20317">
    <property type="entry name" value="HTH_60"/>
    <property type="match status" value="1"/>
</dbReference>
<organism evidence="1 2">
    <name type="scientific">Blautia obeum</name>
    <dbReference type="NCBI Taxonomy" id="40520"/>
    <lineage>
        <taxon>Bacteria</taxon>
        <taxon>Bacillati</taxon>
        <taxon>Bacillota</taxon>
        <taxon>Clostridia</taxon>
        <taxon>Lachnospirales</taxon>
        <taxon>Lachnospiraceae</taxon>
        <taxon>Blautia</taxon>
    </lineage>
</organism>
<proteinExistence type="predicted"/>
<evidence type="ECO:0000313" key="2">
    <source>
        <dbReference type="Proteomes" id="UP000253208"/>
    </source>
</evidence>
<sequence>MLSVDLHYLLEKAFSDGFTIDNLSNVTGVSIDLINRVDDKKLTQEDIKQLNSLLYFLSQIYLEDVANGKNLKDIVHILVSHFGLAYDTIAHYLELKTSELDEFLSKPEKYRNTYNLSLKLMNLFTAFVRDKKL</sequence>